<evidence type="ECO:0000313" key="8">
    <source>
        <dbReference type="EMBL" id="KAF2094094.1"/>
    </source>
</evidence>
<organism evidence="8 9">
    <name type="scientific">Rhizodiscina lignyota</name>
    <dbReference type="NCBI Taxonomy" id="1504668"/>
    <lineage>
        <taxon>Eukaryota</taxon>
        <taxon>Fungi</taxon>
        <taxon>Dikarya</taxon>
        <taxon>Ascomycota</taxon>
        <taxon>Pezizomycotina</taxon>
        <taxon>Dothideomycetes</taxon>
        <taxon>Pleosporomycetidae</taxon>
        <taxon>Aulographales</taxon>
        <taxon>Rhizodiscinaceae</taxon>
        <taxon>Rhizodiscina</taxon>
    </lineage>
</organism>
<dbReference type="EMBL" id="ML978135">
    <property type="protein sequence ID" value="KAF2094094.1"/>
    <property type="molecule type" value="Genomic_DNA"/>
</dbReference>
<dbReference type="Pfam" id="PF00171">
    <property type="entry name" value="Aldedh"/>
    <property type="match status" value="1"/>
</dbReference>
<dbReference type="PROSITE" id="PS00687">
    <property type="entry name" value="ALDEHYDE_DEHYDR_GLU"/>
    <property type="match status" value="1"/>
</dbReference>
<evidence type="ECO:0000256" key="1">
    <source>
        <dbReference type="ARBA" id="ARBA00009986"/>
    </source>
</evidence>
<dbReference type="InterPro" id="IPR029510">
    <property type="entry name" value="Ald_DH_CS_GLU"/>
</dbReference>
<feature type="domain" description="Aldehyde dehydrogenase" evidence="7">
    <location>
        <begin position="13"/>
        <end position="477"/>
    </location>
</feature>
<comment type="similarity">
    <text evidence="1 6">Belongs to the aldehyde dehydrogenase family.</text>
</comment>
<dbReference type="Gene3D" id="3.40.605.10">
    <property type="entry name" value="Aldehyde Dehydrogenase, Chain A, domain 1"/>
    <property type="match status" value="1"/>
</dbReference>
<evidence type="ECO:0000256" key="2">
    <source>
        <dbReference type="ARBA" id="ARBA00023002"/>
    </source>
</evidence>
<protein>
    <recommendedName>
        <fullName evidence="3">aldehyde dehydrogenase (NAD(+))</fullName>
        <ecNumber evidence="3">1.2.1.3</ecNumber>
    </recommendedName>
</protein>
<comment type="caution">
    <text evidence="8">The sequence shown here is derived from an EMBL/GenBank/DDBJ whole genome shotgun (WGS) entry which is preliminary data.</text>
</comment>
<dbReference type="FunFam" id="3.40.605.10:FF:000007">
    <property type="entry name" value="NAD/NADP-dependent betaine aldehyde dehydrogenase"/>
    <property type="match status" value="1"/>
</dbReference>
<dbReference type="AlphaFoldDB" id="A0A9P4I597"/>
<proteinExistence type="inferred from homology"/>
<dbReference type="InterPro" id="IPR016162">
    <property type="entry name" value="Ald_DH_N"/>
</dbReference>
<dbReference type="InterPro" id="IPR016161">
    <property type="entry name" value="Ald_DH/histidinol_DH"/>
</dbReference>
<accession>A0A9P4I597</accession>
<keyword evidence="2 6" id="KW-0560">Oxidoreductase</keyword>
<dbReference type="Proteomes" id="UP000799772">
    <property type="component" value="Unassembled WGS sequence"/>
</dbReference>
<gene>
    <name evidence="8" type="ORF">NA57DRAFT_80513</name>
</gene>
<comment type="catalytic activity">
    <reaction evidence="4">
        <text>an aldehyde + NAD(+) + H2O = a carboxylate + NADH + 2 H(+)</text>
        <dbReference type="Rhea" id="RHEA:16185"/>
        <dbReference type="ChEBI" id="CHEBI:15377"/>
        <dbReference type="ChEBI" id="CHEBI:15378"/>
        <dbReference type="ChEBI" id="CHEBI:17478"/>
        <dbReference type="ChEBI" id="CHEBI:29067"/>
        <dbReference type="ChEBI" id="CHEBI:57540"/>
        <dbReference type="ChEBI" id="CHEBI:57945"/>
        <dbReference type="EC" id="1.2.1.3"/>
    </reaction>
</comment>
<name>A0A9P4I597_9PEZI</name>
<dbReference type="PANTHER" id="PTHR11699">
    <property type="entry name" value="ALDEHYDE DEHYDROGENASE-RELATED"/>
    <property type="match status" value="1"/>
</dbReference>
<dbReference type="InterPro" id="IPR015590">
    <property type="entry name" value="Aldehyde_DH_dom"/>
</dbReference>
<reference evidence="8" key="1">
    <citation type="journal article" date="2020" name="Stud. Mycol.">
        <title>101 Dothideomycetes genomes: a test case for predicting lifestyles and emergence of pathogens.</title>
        <authorList>
            <person name="Haridas S."/>
            <person name="Albert R."/>
            <person name="Binder M."/>
            <person name="Bloem J."/>
            <person name="Labutti K."/>
            <person name="Salamov A."/>
            <person name="Andreopoulos B."/>
            <person name="Baker S."/>
            <person name="Barry K."/>
            <person name="Bills G."/>
            <person name="Bluhm B."/>
            <person name="Cannon C."/>
            <person name="Castanera R."/>
            <person name="Culley D."/>
            <person name="Daum C."/>
            <person name="Ezra D."/>
            <person name="Gonzalez J."/>
            <person name="Henrissat B."/>
            <person name="Kuo A."/>
            <person name="Liang C."/>
            <person name="Lipzen A."/>
            <person name="Lutzoni F."/>
            <person name="Magnuson J."/>
            <person name="Mondo S."/>
            <person name="Nolan M."/>
            <person name="Ohm R."/>
            <person name="Pangilinan J."/>
            <person name="Park H.-J."/>
            <person name="Ramirez L."/>
            <person name="Alfaro M."/>
            <person name="Sun H."/>
            <person name="Tritt A."/>
            <person name="Yoshinaga Y."/>
            <person name="Zwiers L.-H."/>
            <person name="Turgeon B."/>
            <person name="Goodwin S."/>
            <person name="Spatafora J."/>
            <person name="Crous P."/>
            <person name="Grigoriev I."/>
        </authorList>
    </citation>
    <scope>NUCLEOTIDE SEQUENCE</scope>
    <source>
        <strain evidence="8">CBS 133067</strain>
    </source>
</reference>
<evidence type="ECO:0000256" key="3">
    <source>
        <dbReference type="ARBA" id="ARBA00024226"/>
    </source>
</evidence>
<dbReference type="SUPFAM" id="SSF53720">
    <property type="entry name" value="ALDH-like"/>
    <property type="match status" value="1"/>
</dbReference>
<dbReference type="InterPro" id="IPR016163">
    <property type="entry name" value="Ald_DH_C"/>
</dbReference>
<evidence type="ECO:0000313" key="9">
    <source>
        <dbReference type="Proteomes" id="UP000799772"/>
    </source>
</evidence>
<dbReference type="FunFam" id="3.40.309.10:FF:000012">
    <property type="entry name" value="Betaine aldehyde dehydrogenase"/>
    <property type="match status" value="1"/>
</dbReference>
<dbReference type="OrthoDB" id="310895at2759"/>
<dbReference type="EC" id="1.2.1.3" evidence="3"/>
<evidence type="ECO:0000259" key="7">
    <source>
        <dbReference type="Pfam" id="PF00171"/>
    </source>
</evidence>
<sequence>MAPESRHWINNEFVESDAKETITLHSPYDESVVGTVPVADEQVVDSAVAAARKAFETGPWPTFTAAQRAQCLLKFADLIQTKADEIAQIEAESIGQPVAFAKMIVGACVATYRYYAGWTDKVAGESYKEEDGTYRIVQYEPFGVCAGIAAWNATALYLGWKMAPALAAGNTFVFKSSEKAPFTPLIVAELYKEAGFPPGVVNFVSGGGSTGQLLSAHMDIDKISFTGSGITGRKVQDAAAKSNLKKVTLELGGKSPAVVFEDANIENAISQNSQMFLMNTSQVCAATSRVFVQKSIADKFIEALKGAFKGAEGAFQNPKEPTTMLGPLADKLQYDRVMSFIQSGKSESGAELLVGGDKIEGQKGFFVQPTIFLNPKEDAKIYREEIFGPVLNIKTFETEEEAIKLANDTAYGLASAVYTASVSRALRVASKIRAGTVGVNAVAFPSAITPFGGYKQSGYGRELGKAGIMAYLQEKTISINMAV</sequence>
<keyword evidence="9" id="KW-1185">Reference proteome</keyword>
<evidence type="ECO:0000256" key="6">
    <source>
        <dbReference type="RuleBase" id="RU003345"/>
    </source>
</evidence>
<feature type="active site" evidence="5">
    <location>
        <position position="250"/>
    </location>
</feature>
<dbReference type="Gene3D" id="3.40.309.10">
    <property type="entry name" value="Aldehyde Dehydrogenase, Chain A, domain 2"/>
    <property type="match status" value="1"/>
</dbReference>
<dbReference type="GO" id="GO:0004029">
    <property type="term" value="F:aldehyde dehydrogenase (NAD+) activity"/>
    <property type="evidence" value="ECO:0007669"/>
    <property type="project" value="UniProtKB-EC"/>
</dbReference>
<evidence type="ECO:0000256" key="5">
    <source>
        <dbReference type="PROSITE-ProRule" id="PRU10007"/>
    </source>
</evidence>
<evidence type="ECO:0000256" key="4">
    <source>
        <dbReference type="ARBA" id="ARBA00049194"/>
    </source>
</evidence>